<organism evidence="2 3">
    <name type="scientific">Streptomyces xanthii</name>
    <dbReference type="NCBI Taxonomy" id="2768069"/>
    <lineage>
        <taxon>Bacteria</taxon>
        <taxon>Bacillati</taxon>
        <taxon>Actinomycetota</taxon>
        <taxon>Actinomycetes</taxon>
        <taxon>Kitasatosporales</taxon>
        <taxon>Streptomycetaceae</taxon>
        <taxon>Streptomyces</taxon>
    </lineage>
</organism>
<feature type="region of interest" description="Disordered" evidence="1">
    <location>
        <begin position="183"/>
        <end position="203"/>
    </location>
</feature>
<keyword evidence="2" id="KW-0614">Plasmid</keyword>
<dbReference type="AlphaFoldDB" id="A0A7H1BKT1"/>
<dbReference type="InterPro" id="IPR013078">
    <property type="entry name" value="His_Pase_superF_clade-1"/>
</dbReference>
<dbReference type="KEGG" id="sxn:IAG42_36950"/>
<sequence>MNRRVLFVAPGMNAALRQARFDDGAPLDAAGRAAAEAAAGVLPVPVAAVVSDSRRCRETAEALGLASLTAPAELAPPDRGTWHGRTLAEVSAAEPEAVARWLGDPEFAPGGGESLIDVCARVARWLDAAVPDDGDGPVVAVVEPDVVRAAVVHALGAPASSFWRCDVAPLTVTELSGRGGRWNVQMGKPLGPAGSPGRAQRAD</sequence>
<protein>
    <submittedName>
        <fullName evidence="2">Histidine phosphatase family protein</fullName>
    </submittedName>
</protein>
<name>A0A7H1BKT1_9ACTN</name>
<proteinExistence type="predicted"/>
<gene>
    <name evidence="2" type="ORF">IAG42_36950</name>
</gene>
<keyword evidence="3" id="KW-1185">Reference proteome</keyword>
<dbReference type="SUPFAM" id="SSF53254">
    <property type="entry name" value="Phosphoglycerate mutase-like"/>
    <property type="match status" value="1"/>
</dbReference>
<evidence type="ECO:0000256" key="1">
    <source>
        <dbReference type="SAM" id="MobiDB-lite"/>
    </source>
</evidence>
<dbReference type="EMBL" id="CP061282">
    <property type="protein sequence ID" value="QNS09336.1"/>
    <property type="molecule type" value="Genomic_DNA"/>
</dbReference>
<dbReference type="Gene3D" id="3.40.50.1240">
    <property type="entry name" value="Phosphoglycerate mutase-like"/>
    <property type="match status" value="1"/>
</dbReference>
<dbReference type="Pfam" id="PF00300">
    <property type="entry name" value="His_Phos_1"/>
    <property type="match status" value="1"/>
</dbReference>
<reference evidence="2 3" key="1">
    <citation type="submission" date="2020-09" db="EMBL/GenBank/DDBJ databases">
        <title>A novel species.</title>
        <authorList>
            <person name="Gao J."/>
        </authorList>
    </citation>
    <scope>NUCLEOTIDE SEQUENCE [LARGE SCALE GENOMIC DNA]</scope>
    <source>
        <strain evidence="2 3">CRXT-Y-14</strain>
        <plasmid evidence="2 3">unnamed1</plasmid>
    </source>
</reference>
<evidence type="ECO:0000313" key="2">
    <source>
        <dbReference type="EMBL" id="QNS09336.1"/>
    </source>
</evidence>
<dbReference type="SMART" id="SM00855">
    <property type="entry name" value="PGAM"/>
    <property type="match status" value="1"/>
</dbReference>
<evidence type="ECO:0000313" key="3">
    <source>
        <dbReference type="Proteomes" id="UP000516428"/>
    </source>
</evidence>
<dbReference type="RefSeq" id="WP_188341991.1">
    <property type="nucleotide sequence ID" value="NZ_CP061282.1"/>
</dbReference>
<dbReference type="Proteomes" id="UP000516428">
    <property type="component" value="Plasmid unnamed1"/>
</dbReference>
<geneLocation type="plasmid" evidence="2 3">
    <name>unnamed1</name>
</geneLocation>
<accession>A0A7H1BKT1</accession>
<dbReference type="InterPro" id="IPR029033">
    <property type="entry name" value="His_PPase_superfam"/>
</dbReference>